<proteinExistence type="predicted"/>
<protein>
    <submittedName>
        <fullName evidence="1">Uncharacterized protein</fullName>
    </submittedName>
</protein>
<sequence>MAISNWDLDALTRDPGLVAFTQRTTEQLAAAVRANAPEDSGDYKDGIQASLKYQERVVGVVEATDPKSLIIEAKTGVMARTVKRSARRR</sequence>
<accession>A0ACD4B8L2</accession>
<dbReference type="Proteomes" id="UP001060245">
    <property type="component" value="Chromosome"/>
</dbReference>
<evidence type="ECO:0000313" key="2">
    <source>
        <dbReference type="Proteomes" id="UP001060245"/>
    </source>
</evidence>
<organism evidence="1 2">
    <name type="scientific">Microbacterium maritypicum</name>
    <name type="common">Microbacterium liquefaciens</name>
    <dbReference type="NCBI Taxonomy" id="33918"/>
    <lineage>
        <taxon>Bacteria</taxon>
        <taxon>Bacillati</taxon>
        <taxon>Actinomycetota</taxon>
        <taxon>Actinomycetes</taxon>
        <taxon>Micrococcales</taxon>
        <taxon>Microbacteriaceae</taxon>
        <taxon>Microbacterium</taxon>
    </lineage>
</organism>
<keyword evidence="2" id="KW-1185">Reference proteome</keyword>
<gene>
    <name evidence="1" type="ORF">NMQ05_04630</name>
</gene>
<name>A0ACD4B8L2_MICMQ</name>
<evidence type="ECO:0000313" key="1">
    <source>
        <dbReference type="EMBL" id="UTT53874.1"/>
    </source>
</evidence>
<dbReference type="EMBL" id="CP101471">
    <property type="protein sequence ID" value="UTT53874.1"/>
    <property type="molecule type" value="Genomic_DNA"/>
</dbReference>
<reference evidence="1" key="1">
    <citation type="submission" date="2022-07" db="EMBL/GenBank/DDBJ databases">
        <title>Complete genome of DND4.</title>
        <authorList>
            <person name="Cao G."/>
        </authorList>
    </citation>
    <scope>NUCLEOTIDE SEQUENCE</scope>
    <source>
        <strain evidence="1">DND4</strain>
    </source>
</reference>